<evidence type="ECO:0000256" key="4">
    <source>
        <dbReference type="ARBA" id="ARBA00022691"/>
    </source>
</evidence>
<dbReference type="PANTHER" id="PTHR33841">
    <property type="entry name" value="DNA METHYLTRANSFERASE YEEA-RELATED"/>
    <property type="match status" value="1"/>
</dbReference>
<evidence type="ECO:0000313" key="9">
    <source>
        <dbReference type="EMBL" id="SQI00606.1"/>
    </source>
</evidence>
<reference evidence="8 11" key="2">
    <citation type="submission" date="2020-12" db="EMBL/GenBank/DDBJ databases">
        <title>FDA dAtabase for Regulatory Grade micrObial Sequences (FDA-ARGOS): Supporting development and validation of Infectious Disease Dx tests.</title>
        <authorList>
            <person name="Sproer C."/>
            <person name="Gronow S."/>
            <person name="Severitt S."/>
            <person name="Schroder I."/>
            <person name="Tallon L."/>
            <person name="Sadzewicz L."/>
            <person name="Zhao X."/>
            <person name="Boylan J."/>
            <person name="Ott S."/>
            <person name="Bowen H."/>
            <person name="Vavikolanu K."/>
            <person name="Mehta A."/>
            <person name="Aluvathingal J."/>
            <person name="Nadendla S."/>
            <person name="Lowell S."/>
            <person name="Myers T."/>
            <person name="Yan Y."/>
            <person name="Sichtig H."/>
        </authorList>
    </citation>
    <scope>NUCLEOTIDE SEQUENCE [LARGE SCALE GENOMIC DNA]</scope>
    <source>
        <strain evidence="8 11">FDAARGOS_894</strain>
    </source>
</reference>
<dbReference type="PANTHER" id="PTHR33841:SF1">
    <property type="entry name" value="DNA METHYLTRANSFERASE A"/>
    <property type="match status" value="1"/>
</dbReference>
<evidence type="ECO:0000313" key="10">
    <source>
        <dbReference type="Proteomes" id="UP000249264"/>
    </source>
</evidence>
<dbReference type="InterPro" id="IPR050953">
    <property type="entry name" value="N4_N6_ade-DNA_methylase"/>
</dbReference>
<dbReference type="Proteomes" id="UP000594905">
    <property type="component" value="Chromosome"/>
</dbReference>
<organism evidence="9 10">
    <name type="scientific">Corynebacterium minutissimum</name>
    <dbReference type="NCBI Taxonomy" id="38301"/>
    <lineage>
        <taxon>Bacteria</taxon>
        <taxon>Bacillati</taxon>
        <taxon>Actinomycetota</taxon>
        <taxon>Actinomycetes</taxon>
        <taxon>Mycobacteriales</taxon>
        <taxon>Corynebacteriaceae</taxon>
        <taxon>Corynebacterium</taxon>
    </lineage>
</organism>
<protein>
    <recommendedName>
        <fullName evidence="1">site-specific DNA-methyltransferase (adenine-specific)</fullName>
        <ecNumber evidence="1">2.1.1.72</ecNumber>
    </recommendedName>
</protein>
<dbReference type="EMBL" id="LS483460">
    <property type="protein sequence ID" value="SQI00606.1"/>
    <property type="molecule type" value="Genomic_DNA"/>
</dbReference>
<evidence type="ECO:0000313" key="8">
    <source>
        <dbReference type="EMBL" id="QPS60534.1"/>
    </source>
</evidence>
<evidence type="ECO:0000256" key="3">
    <source>
        <dbReference type="ARBA" id="ARBA00022679"/>
    </source>
</evidence>
<reference evidence="9 10" key="1">
    <citation type="submission" date="2018-06" db="EMBL/GenBank/DDBJ databases">
        <authorList>
            <consortium name="Pathogen Informatics"/>
            <person name="Doyle S."/>
        </authorList>
    </citation>
    <scope>NUCLEOTIDE SEQUENCE [LARGE SCALE GENOMIC DNA]</scope>
    <source>
        <strain evidence="9 10">NCTC10288</strain>
    </source>
</reference>
<dbReference type="GeneID" id="70783805"/>
<dbReference type="InterPro" id="IPR029063">
    <property type="entry name" value="SAM-dependent_MTases_sf"/>
</dbReference>
<name>A0A2X4REC0_9CORY</name>
<evidence type="ECO:0000313" key="11">
    <source>
        <dbReference type="Proteomes" id="UP000594905"/>
    </source>
</evidence>
<dbReference type="SUPFAM" id="SSF53335">
    <property type="entry name" value="S-adenosyl-L-methionine-dependent methyltransferases"/>
    <property type="match status" value="1"/>
</dbReference>
<dbReference type="GO" id="GO:0032259">
    <property type="term" value="P:methylation"/>
    <property type="evidence" value="ECO:0007669"/>
    <property type="project" value="UniProtKB-KW"/>
</dbReference>
<gene>
    <name evidence="8" type="ORF">I6G51_04890</name>
    <name evidence="9" type="ORF">NCTC10288_01924</name>
</gene>
<dbReference type="RefSeq" id="WP_039674088.1">
    <property type="nucleotide sequence ID" value="NZ_CP065689.1"/>
</dbReference>
<dbReference type="Proteomes" id="UP000249264">
    <property type="component" value="Chromosome 1"/>
</dbReference>
<keyword evidence="3" id="KW-0808">Transferase</keyword>
<dbReference type="InterPro" id="IPR046816">
    <property type="entry name" value="MmeI_Mtase"/>
</dbReference>
<dbReference type="GO" id="GO:0006304">
    <property type="term" value="P:DNA modification"/>
    <property type="evidence" value="ECO:0007669"/>
    <property type="project" value="InterPro"/>
</dbReference>
<evidence type="ECO:0000256" key="1">
    <source>
        <dbReference type="ARBA" id="ARBA00011900"/>
    </source>
</evidence>
<dbReference type="EC" id="2.1.1.72" evidence="1"/>
<keyword evidence="4" id="KW-0949">S-adenosyl-L-methionine</keyword>
<dbReference type="EMBL" id="CP065689">
    <property type="protein sequence ID" value="QPS60534.1"/>
    <property type="molecule type" value="Genomic_DNA"/>
</dbReference>
<dbReference type="Pfam" id="PF20473">
    <property type="entry name" value="MmeI_Mtase"/>
    <property type="match status" value="1"/>
</dbReference>
<evidence type="ECO:0000259" key="7">
    <source>
        <dbReference type="Pfam" id="PF20473"/>
    </source>
</evidence>
<proteinExistence type="predicted"/>
<keyword evidence="11" id="KW-1185">Reference proteome</keyword>
<dbReference type="OrthoDB" id="4280289at2"/>
<dbReference type="Pfam" id="PF07669">
    <property type="entry name" value="Eco57I"/>
    <property type="match status" value="1"/>
</dbReference>
<evidence type="ECO:0000256" key="2">
    <source>
        <dbReference type="ARBA" id="ARBA00022603"/>
    </source>
</evidence>
<accession>A0A2X4REC0</accession>
<dbReference type="KEGG" id="cmin:NCTC10288_01924"/>
<dbReference type="REBASE" id="254520">
    <property type="entry name" value="Cmi10288ORF1924P"/>
</dbReference>
<evidence type="ECO:0000256" key="5">
    <source>
        <dbReference type="ARBA" id="ARBA00047942"/>
    </source>
</evidence>
<dbReference type="InterPro" id="IPR011639">
    <property type="entry name" value="MethylTrfase_TaqI-like_dom"/>
</dbReference>
<feature type="domain" description="MmeI-like DNA-methyltransferase" evidence="7">
    <location>
        <begin position="574"/>
        <end position="657"/>
    </location>
</feature>
<dbReference type="STRING" id="38301.NX84_04230"/>
<dbReference type="GO" id="GO:0009007">
    <property type="term" value="F:site-specific DNA-methyltransferase (adenine-specific) activity"/>
    <property type="evidence" value="ECO:0007669"/>
    <property type="project" value="UniProtKB-EC"/>
</dbReference>
<dbReference type="Gene3D" id="3.40.50.150">
    <property type="entry name" value="Vaccinia Virus protein VP39"/>
    <property type="match status" value="2"/>
</dbReference>
<evidence type="ECO:0000259" key="6">
    <source>
        <dbReference type="Pfam" id="PF07669"/>
    </source>
</evidence>
<keyword evidence="2 9" id="KW-0489">Methyltransferase</keyword>
<feature type="domain" description="Type II methyltransferase M.TaqI-like" evidence="6">
    <location>
        <begin position="931"/>
        <end position="978"/>
    </location>
</feature>
<sequence length="1559" mass="175658">MADFDSIINVEEWISDYYLTTDDKGSSFGKRVEEAIKEWKATDKDAKSAGYEHTQSPLLRLTSRREALHTKLSALSMEATEDSLHEVYDLVSAAFGYPQPQRLEFSRNGQPLTLTAAADKNHSLVILRAGQMDSVEDLTTVPLLGVDPELGHQNSNGEAKSLDITAAKLVGELFLTEQAPDLILVLAGRWAVLAERETWPLGRYLAVDLGLAVERNDQKAKGELPRVVSILAAEHTMRGADGTTWWLDTLAQAREHSVKVSEELRGAIKASIEIIGNDVLQRRALQDKANALQHVSNDIDGNELANQALRYLYRILFLLFAESSPELQILPTGDNDYDEGYGLSRLRDLILTEPTTHRTQNGTHLYESLQLLFERVNRGHDPHDESAELYDANATEDGLEFRNLDADLFKSEATSYIEEVKLSNLALHKVLQNLLLTKEKRGSDRGFISYATLGVTELGQVYEGLMSYTGFIAQEDLVEIAKHGDTSKGSWVVPEPQARTLPQDSIVYEDRESEHGGVERVQRTHARGSFVYRQSSRDRERSASFYSPPVITEFTVGQAIEELKATGRIDNADDILTLTICEPAMGSGAFAVEAVNQLAELYLNKKQAELGKEIPGEDRTQELQKVKASIALHQVYGVDLNKTAVELAEISLWLNTMTKELKAPWFGLHLRHGNSLVGATRSTFSAKEVSTTASKKKGTQNYLTLTPQHHPLKQLADAIDANETDQHPTGRIHHFLVPSHGWGSAVDAKDLKNLAADEIKAMKAWQRSICKPLNKTQTKLATALSNQVERLWELSLIRLRIAEDQVRRDLDLWGQEPNTAKRVDVVTRAQVEEELLHNNEGAYLRLRTAMNAWNALWYWPVTATDELPDITEYLATMQDLLGIPNEGQKRYRKDNQYAFGFDMTWDELDYVESLDRSTSGRLRYEDVLEAHPWLTTANTIAQEQAFFHWDLDFATVMAEGGFDFQVGNPPWVRPRTDMDALLSEHDPWFSLANKPTQAEKKERRELLAGNDAVLETLSKGLAEAVVTSAVLGDVTRYPHLQNQQPDLYRGFMERTWANAAENGIISLIHPESHFTEKKAAALRAGAYRRLRRHWQFINELVLFDIDHHNSYGIHVYGKRKEHAGFLSAASLYHPRTVIDSFSHDGTGNLPGFKDDDGKWDLRPHRDRIITVDEDTLKVWNSIIEEPGTPLLETRTVYSVNSEAAAVLAKLAEASRIKELGLQFSRGWDESIDKKKGYFDSSWQHPKSWDDVILQGPHLGVSTPMIKQPNPTMKHNQDWSEIDLEAISEDFIPATAYLPNRSVETYDRDYGVWEVDGELVLVKDQYRVAWRRMAATTGFRTLYPAIIPSGAAHVHPIQSAGSPKKVTHMALVGAGMSSFIIDFLVRSLSPSDLHPSTINGLPYPRCFKAELVANYLQLNCLTSAYAELWESATKSTWTTGTPVRNARDRFHAQNEIDAMVALSLGVTLDELLMIYRTQFPVMRRYDQEDLYDANGRKVPKDVLKLEKKLKDGQQLSEEERTWTHSQSGVEYVFEYPFAPLDREADLAAAYEKYAAMMNQQ</sequence>
<comment type="catalytic activity">
    <reaction evidence="5">
        <text>a 2'-deoxyadenosine in DNA + S-adenosyl-L-methionine = an N(6)-methyl-2'-deoxyadenosine in DNA + S-adenosyl-L-homocysteine + H(+)</text>
        <dbReference type="Rhea" id="RHEA:15197"/>
        <dbReference type="Rhea" id="RHEA-COMP:12418"/>
        <dbReference type="Rhea" id="RHEA-COMP:12419"/>
        <dbReference type="ChEBI" id="CHEBI:15378"/>
        <dbReference type="ChEBI" id="CHEBI:57856"/>
        <dbReference type="ChEBI" id="CHEBI:59789"/>
        <dbReference type="ChEBI" id="CHEBI:90615"/>
        <dbReference type="ChEBI" id="CHEBI:90616"/>
        <dbReference type="EC" id="2.1.1.72"/>
    </reaction>
</comment>